<evidence type="ECO:0000256" key="2">
    <source>
        <dbReference type="ARBA" id="ARBA00008282"/>
    </source>
</evidence>
<evidence type="ECO:0000256" key="1">
    <source>
        <dbReference type="ARBA" id="ARBA00001946"/>
    </source>
</evidence>
<dbReference type="PANTHER" id="PTHR30040">
    <property type="entry name" value="THIAMINE BIOSYNTHESIS LIPOPROTEIN APBE"/>
    <property type="match status" value="1"/>
</dbReference>
<evidence type="ECO:0000256" key="4">
    <source>
        <dbReference type="ARBA" id="ARBA00016337"/>
    </source>
</evidence>
<organism evidence="13 14">
    <name type="scientific">Thiothrix winogradskyi</name>
    <dbReference type="NCBI Taxonomy" id="96472"/>
    <lineage>
        <taxon>Bacteria</taxon>
        <taxon>Pseudomonadati</taxon>
        <taxon>Pseudomonadota</taxon>
        <taxon>Gammaproteobacteria</taxon>
        <taxon>Thiotrichales</taxon>
        <taxon>Thiotrichaceae</taxon>
        <taxon>Thiothrix</taxon>
    </lineage>
</organism>
<keyword evidence="6 12" id="KW-0808">Transferase</keyword>
<gene>
    <name evidence="13" type="ORF">L2Y54_19015</name>
</gene>
<keyword evidence="14" id="KW-1185">Reference proteome</keyword>
<comment type="catalytic activity">
    <reaction evidence="11 12">
        <text>L-threonyl-[protein] + FAD = FMN-L-threonyl-[protein] + AMP + H(+)</text>
        <dbReference type="Rhea" id="RHEA:36847"/>
        <dbReference type="Rhea" id="RHEA-COMP:11060"/>
        <dbReference type="Rhea" id="RHEA-COMP:11061"/>
        <dbReference type="ChEBI" id="CHEBI:15378"/>
        <dbReference type="ChEBI" id="CHEBI:30013"/>
        <dbReference type="ChEBI" id="CHEBI:57692"/>
        <dbReference type="ChEBI" id="CHEBI:74257"/>
        <dbReference type="ChEBI" id="CHEBI:456215"/>
        <dbReference type="EC" id="2.7.1.180"/>
    </reaction>
</comment>
<evidence type="ECO:0000256" key="5">
    <source>
        <dbReference type="ARBA" id="ARBA00022630"/>
    </source>
</evidence>
<evidence type="ECO:0000256" key="7">
    <source>
        <dbReference type="ARBA" id="ARBA00022723"/>
    </source>
</evidence>
<keyword evidence="7 12" id="KW-0479">Metal-binding</keyword>
<reference evidence="13" key="1">
    <citation type="journal article" date="2022" name="Microorganisms">
        <title>Two New Species of Filamentous Sulfur Bacteria of the Genus Thiothrix, Thiothrix winogradskyi sp. nov. and 'Candidatus Thiothrix sulfatifontis' sp. nov.</title>
        <authorList>
            <person name="Ravin N.V."/>
            <person name="Rossetti S."/>
            <person name="Beletsky A.V."/>
            <person name="Kadnikov V.V."/>
            <person name="Rudenko T.S."/>
            <person name="Smolyakov D.D."/>
            <person name="Moskvitina M.I."/>
            <person name="Gureeva M.V."/>
            <person name="Mardanov A.V."/>
            <person name="Grabovich M.Y."/>
        </authorList>
    </citation>
    <scope>NUCLEOTIDE SEQUENCE</scope>
    <source>
        <strain evidence="13">CT3</strain>
    </source>
</reference>
<evidence type="ECO:0000313" key="13">
    <source>
        <dbReference type="EMBL" id="UJS24002.1"/>
    </source>
</evidence>
<evidence type="ECO:0000313" key="14">
    <source>
        <dbReference type="Proteomes" id="UP001054801"/>
    </source>
</evidence>
<dbReference type="Proteomes" id="UP001054801">
    <property type="component" value="Chromosome"/>
</dbReference>
<accession>A0ABY3SWY1</accession>
<name>A0ABY3SWY1_9GAMM</name>
<evidence type="ECO:0000256" key="12">
    <source>
        <dbReference type="PIRNR" id="PIRNR006268"/>
    </source>
</evidence>
<comment type="cofactor">
    <cofactor evidence="1">
        <name>Mg(2+)</name>
        <dbReference type="ChEBI" id="CHEBI:18420"/>
    </cofactor>
</comment>
<dbReference type="InterPro" id="IPR003374">
    <property type="entry name" value="ApbE-like_sf"/>
</dbReference>
<dbReference type="Gene3D" id="3.10.520.10">
    <property type="entry name" value="ApbE-like domains"/>
    <property type="match status" value="1"/>
</dbReference>
<sequence length="303" mass="33555">MMSADGVTHAFRFQAMANPCEVLLEGCTARQAHTLFTQLEQEVRRIEHKYSRYREDSTLSLLNRSAGQICAVDPETWQLLKLAGVLWQHSAGRFDISSGVLRKVWQFKSAQEQTANTAIPHEQAIAALMPFIGWEKTHLDERHFQMRAGMQIDFGGIGKEYAADRCADIARAAGYRHCLINLGGDVVATGGRVNGSTWQVGIEATHTANTANPRIWRVLPLNAGAIATSGDTHRYLLHAEKRYGHILDARTGWPVENAPSSITIAAPNATEAGMICTLAMLHGIDAETFLHQQQRPYWIQPTA</sequence>
<keyword evidence="9 12" id="KW-0460">Magnesium</keyword>
<evidence type="ECO:0000256" key="10">
    <source>
        <dbReference type="ARBA" id="ARBA00031306"/>
    </source>
</evidence>
<dbReference type="EC" id="2.7.1.180" evidence="3 12"/>
<dbReference type="GO" id="GO:0016740">
    <property type="term" value="F:transferase activity"/>
    <property type="evidence" value="ECO:0007669"/>
    <property type="project" value="UniProtKB-KW"/>
</dbReference>
<dbReference type="EMBL" id="CP091244">
    <property type="protein sequence ID" value="UJS24002.1"/>
    <property type="molecule type" value="Genomic_DNA"/>
</dbReference>
<evidence type="ECO:0000256" key="11">
    <source>
        <dbReference type="ARBA" id="ARBA00048540"/>
    </source>
</evidence>
<evidence type="ECO:0000256" key="6">
    <source>
        <dbReference type="ARBA" id="ARBA00022679"/>
    </source>
</evidence>
<proteinExistence type="inferred from homology"/>
<dbReference type="SUPFAM" id="SSF143631">
    <property type="entry name" value="ApbE-like"/>
    <property type="match status" value="1"/>
</dbReference>
<evidence type="ECO:0000256" key="8">
    <source>
        <dbReference type="ARBA" id="ARBA00022827"/>
    </source>
</evidence>
<evidence type="ECO:0000256" key="9">
    <source>
        <dbReference type="ARBA" id="ARBA00022842"/>
    </source>
</evidence>
<dbReference type="PANTHER" id="PTHR30040:SF2">
    <property type="entry name" value="FAD:PROTEIN FMN TRANSFERASE"/>
    <property type="match status" value="1"/>
</dbReference>
<dbReference type="InterPro" id="IPR024932">
    <property type="entry name" value="ApbE"/>
</dbReference>
<dbReference type="PIRSF" id="PIRSF006268">
    <property type="entry name" value="ApbE"/>
    <property type="match status" value="1"/>
</dbReference>
<keyword evidence="8 12" id="KW-0274">FAD</keyword>
<dbReference type="Pfam" id="PF02424">
    <property type="entry name" value="ApbE"/>
    <property type="match status" value="1"/>
</dbReference>
<evidence type="ECO:0000256" key="3">
    <source>
        <dbReference type="ARBA" id="ARBA00011955"/>
    </source>
</evidence>
<comment type="similarity">
    <text evidence="2 12">Belongs to the ApbE family.</text>
</comment>
<keyword evidence="5 12" id="KW-0285">Flavoprotein</keyword>
<protein>
    <recommendedName>
        <fullName evidence="4 12">FAD:protein FMN transferase</fullName>
        <ecNumber evidence="3 12">2.7.1.180</ecNumber>
    </recommendedName>
    <alternativeName>
        <fullName evidence="10 12">Flavin transferase</fullName>
    </alternativeName>
</protein>
<dbReference type="RefSeq" id="WP_236498250.1">
    <property type="nucleotide sequence ID" value="NZ_CP091244.1"/>
</dbReference>